<protein>
    <submittedName>
        <fullName evidence="2">Uncharacterized protein</fullName>
    </submittedName>
</protein>
<feature type="region of interest" description="Disordered" evidence="1">
    <location>
        <begin position="91"/>
        <end position="123"/>
    </location>
</feature>
<reference evidence="2 3" key="1">
    <citation type="submission" date="2007-06" db="EMBL/GenBank/DDBJ databases">
        <authorList>
            <person name="Shimkets L."/>
            <person name="Ferriera S."/>
            <person name="Johnson J."/>
            <person name="Kravitz S."/>
            <person name="Beeson K."/>
            <person name="Sutton G."/>
            <person name="Rogers Y.-H."/>
            <person name="Friedman R."/>
            <person name="Frazier M."/>
            <person name="Venter J.C."/>
        </authorList>
    </citation>
    <scope>NUCLEOTIDE SEQUENCE [LARGE SCALE GENOMIC DNA]</scope>
    <source>
        <strain evidence="2 3">SIR-1</strain>
    </source>
</reference>
<evidence type="ECO:0000256" key="1">
    <source>
        <dbReference type="SAM" id="MobiDB-lite"/>
    </source>
</evidence>
<name>A6GF54_9BACT</name>
<dbReference type="STRING" id="391625.PPSIR1_31568"/>
<comment type="caution">
    <text evidence="2">The sequence shown here is derived from an EMBL/GenBank/DDBJ whole genome shotgun (WGS) entry which is preliminary data.</text>
</comment>
<evidence type="ECO:0000313" key="3">
    <source>
        <dbReference type="Proteomes" id="UP000005801"/>
    </source>
</evidence>
<gene>
    <name evidence="2" type="ORF">PPSIR1_31568</name>
</gene>
<sequence length="325" mass="34171">MDELERFLALVERELGSDDAHVEFGGGGPRREGVVWAELEGGWRIVASFDFKPEPGAEADAEAVDLEAASARLEALAAAFEGLGVTLSERSPKGHVEAGSVDPSSAHDPGRARGQGSSVHQRAAQAQLHHALKVLAERSGALAAAVIDVDSPVVWARSDLAPGRDALDADALRAWATVARASADAGVDLGAILAAGDDAPAAVDGAPELLAALVGAHPGAARWDASTWRRWLRIARAIHLAREQFDRREGSEPFGPEASGELLGWSSQPVAGIYRVVLVYAGPPSELASTGVLRRALPVLERLITSLPPLDPRPHSGRLVQLFGR</sequence>
<proteinExistence type="predicted"/>
<evidence type="ECO:0000313" key="2">
    <source>
        <dbReference type="EMBL" id="EDM75513.1"/>
    </source>
</evidence>
<dbReference type="OrthoDB" id="5501527at2"/>
<dbReference type="RefSeq" id="WP_006975344.1">
    <property type="nucleotide sequence ID" value="NZ_ABCS01000089.1"/>
</dbReference>
<organism evidence="2 3">
    <name type="scientific">Plesiocystis pacifica SIR-1</name>
    <dbReference type="NCBI Taxonomy" id="391625"/>
    <lineage>
        <taxon>Bacteria</taxon>
        <taxon>Pseudomonadati</taxon>
        <taxon>Myxococcota</taxon>
        <taxon>Polyangia</taxon>
        <taxon>Nannocystales</taxon>
        <taxon>Nannocystaceae</taxon>
        <taxon>Plesiocystis</taxon>
    </lineage>
</organism>
<dbReference type="EMBL" id="ABCS01000089">
    <property type="protein sequence ID" value="EDM75513.1"/>
    <property type="molecule type" value="Genomic_DNA"/>
</dbReference>
<keyword evidence="3" id="KW-1185">Reference proteome</keyword>
<accession>A6GF54</accession>
<dbReference type="AlphaFoldDB" id="A6GF54"/>
<dbReference type="Proteomes" id="UP000005801">
    <property type="component" value="Unassembled WGS sequence"/>
</dbReference>